<evidence type="ECO:0000256" key="1">
    <source>
        <dbReference type="SAM" id="SignalP"/>
    </source>
</evidence>
<accession>G2YRW2</accession>
<dbReference type="EMBL" id="FQ790351">
    <property type="protein sequence ID" value="CCD54360.1"/>
    <property type="molecule type" value="Genomic_DNA"/>
</dbReference>
<name>G2YRW2_BOTF4</name>
<dbReference type="AlphaFoldDB" id="G2YRW2"/>
<organism evidence="2 3">
    <name type="scientific">Botryotinia fuckeliana (strain T4)</name>
    <name type="common">Noble rot fungus</name>
    <name type="synonym">Botrytis cinerea</name>
    <dbReference type="NCBI Taxonomy" id="999810"/>
    <lineage>
        <taxon>Eukaryota</taxon>
        <taxon>Fungi</taxon>
        <taxon>Dikarya</taxon>
        <taxon>Ascomycota</taxon>
        <taxon>Pezizomycotina</taxon>
        <taxon>Leotiomycetes</taxon>
        <taxon>Helotiales</taxon>
        <taxon>Sclerotiniaceae</taxon>
        <taxon>Botrytis</taxon>
    </lineage>
</organism>
<dbReference type="HOGENOM" id="CLU_2960516_0_0_1"/>
<proteinExistence type="predicted"/>
<sequence length="59" mass="6931">MVLPVLNWLMLGCAELTLLKANHFSSQRQSPEVYWQPMDSIKHIVRYCSAYALETMLRF</sequence>
<gene>
    <name evidence="2" type="ORF">BofuT4_uP124080.1</name>
</gene>
<keyword evidence="1" id="KW-0732">Signal</keyword>
<dbReference type="Proteomes" id="UP000008177">
    <property type="component" value="Unplaced contigs"/>
</dbReference>
<evidence type="ECO:0000313" key="3">
    <source>
        <dbReference type="Proteomes" id="UP000008177"/>
    </source>
</evidence>
<feature type="signal peptide" evidence="1">
    <location>
        <begin position="1"/>
        <end position="21"/>
    </location>
</feature>
<feature type="chain" id="PRO_5003440346" evidence="1">
    <location>
        <begin position="22"/>
        <end position="59"/>
    </location>
</feature>
<protein>
    <submittedName>
        <fullName evidence="2">Uncharacterized protein</fullName>
    </submittedName>
</protein>
<dbReference type="InParanoid" id="G2YRW2"/>
<evidence type="ECO:0000313" key="2">
    <source>
        <dbReference type="EMBL" id="CCD54360.1"/>
    </source>
</evidence>
<reference evidence="3" key="1">
    <citation type="journal article" date="2011" name="PLoS Genet.">
        <title>Genomic analysis of the necrotrophic fungal pathogens Sclerotinia sclerotiorum and Botrytis cinerea.</title>
        <authorList>
            <person name="Amselem J."/>
            <person name="Cuomo C.A."/>
            <person name="van Kan J.A."/>
            <person name="Viaud M."/>
            <person name="Benito E.P."/>
            <person name="Couloux A."/>
            <person name="Coutinho P.M."/>
            <person name="de Vries R.P."/>
            <person name="Dyer P.S."/>
            <person name="Fillinger S."/>
            <person name="Fournier E."/>
            <person name="Gout L."/>
            <person name="Hahn M."/>
            <person name="Kohn L."/>
            <person name="Lapalu N."/>
            <person name="Plummer K.M."/>
            <person name="Pradier J.M."/>
            <person name="Quevillon E."/>
            <person name="Sharon A."/>
            <person name="Simon A."/>
            <person name="ten Have A."/>
            <person name="Tudzynski B."/>
            <person name="Tudzynski P."/>
            <person name="Wincker P."/>
            <person name="Andrew M."/>
            <person name="Anthouard V."/>
            <person name="Beever R.E."/>
            <person name="Beffa R."/>
            <person name="Benoit I."/>
            <person name="Bouzid O."/>
            <person name="Brault B."/>
            <person name="Chen Z."/>
            <person name="Choquer M."/>
            <person name="Collemare J."/>
            <person name="Cotton P."/>
            <person name="Danchin E.G."/>
            <person name="Da Silva C."/>
            <person name="Gautier A."/>
            <person name="Giraud C."/>
            <person name="Giraud T."/>
            <person name="Gonzalez C."/>
            <person name="Grossetete S."/>
            <person name="Guldener U."/>
            <person name="Henrissat B."/>
            <person name="Howlett B.J."/>
            <person name="Kodira C."/>
            <person name="Kretschmer M."/>
            <person name="Lappartient A."/>
            <person name="Leroch M."/>
            <person name="Levis C."/>
            <person name="Mauceli E."/>
            <person name="Neuveglise C."/>
            <person name="Oeser B."/>
            <person name="Pearson M."/>
            <person name="Poulain J."/>
            <person name="Poussereau N."/>
            <person name="Quesneville H."/>
            <person name="Rascle C."/>
            <person name="Schumacher J."/>
            <person name="Segurens B."/>
            <person name="Sexton A."/>
            <person name="Silva E."/>
            <person name="Sirven C."/>
            <person name="Soanes D.M."/>
            <person name="Talbot N.J."/>
            <person name="Templeton M."/>
            <person name="Yandava C."/>
            <person name="Yarden O."/>
            <person name="Zeng Q."/>
            <person name="Rollins J.A."/>
            <person name="Lebrun M.H."/>
            <person name="Dickman M."/>
        </authorList>
    </citation>
    <scope>NUCLEOTIDE SEQUENCE [LARGE SCALE GENOMIC DNA]</scope>
    <source>
        <strain evidence="3">T4</strain>
    </source>
</reference>